<evidence type="ECO:0000256" key="5">
    <source>
        <dbReference type="ARBA" id="ARBA00022598"/>
    </source>
</evidence>
<comment type="similarity">
    <text evidence="11 14">Belongs to the GARS family.</text>
</comment>
<dbReference type="SMART" id="SM01209">
    <property type="entry name" value="GARS_A"/>
    <property type="match status" value="1"/>
</dbReference>
<dbReference type="SUPFAM" id="SSF52440">
    <property type="entry name" value="PreATP-grasp domain"/>
    <property type="match status" value="1"/>
</dbReference>
<keyword evidence="6" id="KW-0479">Metal-binding</keyword>
<proteinExistence type="inferred from homology"/>
<keyword evidence="18" id="KW-1185">Reference proteome</keyword>
<evidence type="ECO:0000256" key="14">
    <source>
        <dbReference type="HAMAP-Rule" id="MF_00138"/>
    </source>
</evidence>
<dbReference type="Pfam" id="PF02844">
    <property type="entry name" value="GARS_N"/>
    <property type="match status" value="1"/>
</dbReference>
<evidence type="ECO:0000256" key="7">
    <source>
        <dbReference type="ARBA" id="ARBA00022741"/>
    </source>
</evidence>
<gene>
    <name evidence="14 17" type="primary">purD</name>
    <name evidence="17" type="ORF">H7C18_09870</name>
</gene>
<evidence type="ECO:0000256" key="11">
    <source>
        <dbReference type="ARBA" id="ARBA00038345"/>
    </source>
</evidence>
<organism evidence="17 18">
    <name type="scientific">Cohnella zeiphila</name>
    <dbReference type="NCBI Taxonomy" id="2761120"/>
    <lineage>
        <taxon>Bacteria</taxon>
        <taxon>Bacillati</taxon>
        <taxon>Bacillota</taxon>
        <taxon>Bacilli</taxon>
        <taxon>Bacillales</taxon>
        <taxon>Paenibacillaceae</taxon>
        <taxon>Cohnella</taxon>
    </lineage>
</organism>
<dbReference type="GO" id="GO:0006189">
    <property type="term" value="P:'de novo' IMP biosynthetic process"/>
    <property type="evidence" value="ECO:0007669"/>
    <property type="project" value="UniProtKB-UniRule"/>
</dbReference>
<dbReference type="AlphaFoldDB" id="A0A7X0VWS4"/>
<feature type="domain" description="ATP-grasp" evidence="16">
    <location>
        <begin position="107"/>
        <end position="313"/>
    </location>
</feature>
<keyword evidence="7 15" id="KW-0547">Nucleotide-binding</keyword>
<dbReference type="GO" id="GO:0004637">
    <property type="term" value="F:phosphoribosylamine-glycine ligase activity"/>
    <property type="evidence" value="ECO:0007669"/>
    <property type="project" value="UniProtKB-UniRule"/>
</dbReference>
<dbReference type="SUPFAM" id="SSF56059">
    <property type="entry name" value="Glutathione synthetase ATP-binding domain-like"/>
    <property type="match status" value="1"/>
</dbReference>
<dbReference type="Gene3D" id="3.90.600.10">
    <property type="entry name" value="Phosphoribosylglycinamide synthetase, C-terminal domain"/>
    <property type="match status" value="1"/>
</dbReference>
<dbReference type="InterPro" id="IPR020559">
    <property type="entry name" value="PRibGlycinamide_synth_CS"/>
</dbReference>
<dbReference type="Pfam" id="PF01071">
    <property type="entry name" value="GARS_A"/>
    <property type="match status" value="1"/>
</dbReference>
<dbReference type="InterPro" id="IPR013815">
    <property type="entry name" value="ATP_grasp_subdomain_1"/>
</dbReference>
<dbReference type="Proteomes" id="UP000564644">
    <property type="component" value="Unassembled WGS sequence"/>
</dbReference>
<evidence type="ECO:0000256" key="12">
    <source>
        <dbReference type="ARBA" id="ARBA00042242"/>
    </source>
</evidence>
<evidence type="ECO:0000256" key="4">
    <source>
        <dbReference type="ARBA" id="ARBA00013255"/>
    </source>
</evidence>
<comment type="catalytic activity">
    <reaction evidence="14">
        <text>5-phospho-beta-D-ribosylamine + glycine + ATP = N(1)-(5-phospho-beta-D-ribosyl)glycinamide + ADP + phosphate + H(+)</text>
        <dbReference type="Rhea" id="RHEA:17453"/>
        <dbReference type="ChEBI" id="CHEBI:15378"/>
        <dbReference type="ChEBI" id="CHEBI:30616"/>
        <dbReference type="ChEBI" id="CHEBI:43474"/>
        <dbReference type="ChEBI" id="CHEBI:57305"/>
        <dbReference type="ChEBI" id="CHEBI:58681"/>
        <dbReference type="ChEBI" id="CHEBI:143788"/>
        <dbReference type="ChEBI" id="CHEBI:456216"/>
        <dbReference type="EC" id="6.3.4.13"/>
    </reaction>
</comment>
<dbReference type="EC" id="6.3.4.13" evidence="4 14"/>
<evidence type="ECO:0000256" key="9">
    <source>
        <dbReference type="ARBA" id="ARBA00022840"/>
    </source>
</evidence>
<dbReference type="Gene3D" id="3.30.1490.20">
    <property type="entry name" value="ATP-grasp fold, A domain"/>
    <property type="match status" value="1"/>
</dbReference>
<name>A0A7X0VWS4_9BACL</name>
<dbReference type="Gene3D" id="3.40.50.20">
    <property type="match status" value="1"/>
</dbReference>
<dbReference type="FunFam" id="3.30.1490.20:FF:000006">
    <property type="entry name" value="phosphoribosylamine--glycine ligase, chloroplastic-like"/>
    <property type="match status" value="1"/>
</dbReference>
<dbReference type="InterPro" id="IPR020562">
    <property type="entry name" value="PRibGlycinamide_synth_N"/>
</dbReference>
<keyword evidence="10" id="KW-0464">Manganese</keyword>
<dbReference type="PROSITE" id="PS00184">
    <property type="entry name" value="GARS"/>
    <property type="match status" value="1"/>
</dbReference>
<dbReference type="InterPro" id="IPR000115">
    <property type="entry name" value="PRibGlycinamide_synth"/>
</dbReference>
<dbReference type="InterPro" id="IPR016185">
    <property type="entry name" value="PreATP-grasp_dom_sf"/>
</dbReference>
<dbReference type="InterPro" id="IPR020561">
    <property type="entry name" value="PRibGlycinamid_synth_ATP-grasp"/>
</dbReference>
<dbReference type="NCBIfam" id="TIGR00877">
    <property type="entry name" value="purD"/>
    <property type="match status" value="1"/>
</dbReference>
<dbReference type="Gene3D" id="3.30.470.20">
    <property type="entry name" value="ATP-grasp fold, B domain"/>
    <property type="match status" value="1"/>
</dbReference>
<evidence type="ECO:0000313" key="17">
    <source>
        <dbReference type="EMBL" id="MBB6731213.1"/>
    </source>
</evidence>
<dbReference type="FunFam" id="3.90.600.10:FF:000001">
    <property type="entry name" value="Trifunctional purine biosynthetic protein adenosine-3"/>
    <property type="match status" value="1"/>
</dbReference>
<evidence type="ECO:0000256" key="2">
    <source>
        <dbReference type="ARBA" id="ARBA00001946"/>
    </source>
</evidence>
<dbReference type="FunFam" id="3.30.470.20:FF:000018">
    <property type="entry name" value="Trifunctional purine biosynthetic protein adenosine-3"/>
    <property type="match status" value="1"/>
</dbReference>
<accession>A0A7X0VWS4</accession>
<keyword evidence="8 14" id="KW-0658">Purine biosynthesis</keyword>
<evidence type="ECO:0000256" key="3">
    <source>
        <dbReference type="ARBA" id="ARBA00005174"/>
    </source>
</evidence>
<dbReference type="PANTHER" id="PTHR43472">
    <property type="entry name" value="PHOSPHORIBOSYLAMINE--GLYCINE LIGASE"/>
    <property type="match status" value="1"/>
</dbReference>
<dbReference type="InterPro" id="IPR011761">
    <property type="entry name" value="ATP-grasp"/>
</dbReference>
<dbReference type="Pfam" id="PF02843">
    <property type="entry name" value="GARS_C"/>
    <property type="match status" value="1"/>
</dbReference>
<protein>
    <recommendedName>
        <fullName evidence="4 14">Phosphoribosylamine--glycine ligase</fullName>
        <ecNumber evidence="4 14">6.3.4.13</ecNumber>
    </recommendedName>
    <alternativeName>
        <fullName evidence="14">GARS</fullName>
    </alternativeName>
    <alternativeName>
        <fullName evidence="12 14">Glycinamide ribonucleotide synthetase</fullName>
    </alternativeName>
    <alternativeName>
        <fullName evidence="13 14">Phosphoribosylglycinamide synthetase</fullName>
    </alternativeName>
</protein>
<evidence type="ECO:0000313" key="18">
    <source>
        <dbReference type="Proteomes" id="UP000564644"/>
    </source>
</evidence>
<dbReference type="GO" id="GO:0009113">
    <property type="term" value="P:purine nucleobase biosynthetic process"/>
    <property type="evidence" value="ECO:0007669"/>
    <property type="project" value="InterPro"/>
</dbReference>
<evidence type="ECO:0000256" key="10">
    <source>
        <dbReference type="ARBA" id="ARBA00023211"/>
    </source>
</evidence>
<evidence type="ECO:0000256" key="13">
    <source>
        <dbReference type="ARBA" id="ARBA00042864"/>
    </source>
</evidence>
<dbReference type="HAMAP" id="MF_00138">
    <property type="entry name" value="GARS"/>
    <property type="match status" value="1"/>
</dbReference>
<dbReference type="RefSeq" id="WP_185128889.1">
    <property type="nucleotide sequence ID" value="NZ_JACJVO010000010.1"/>
</dbReference>
<evidence type="ECO:0000259" key="16">
    <source>
        <dbReference type="PROSITE" id="PS50975"/>
    </source>
</evidence>
<dbReference type="InterPro" id="IPR011054">
    <property type="entry name" value="Rudment_hybrid_motif"/>
</dbReference>
<keyword evidence="9 15" id="KW-0067">ATP-binding</keyword>
<dbReference type="InterPro" id="IPR020560">
    <property type="entry name" value="PRibGlycinamide_synth_C-dom"/>
</dbReference>
<dbReference type="PROSITE" id="PS50975">
    <property type="entry name" value="ATP_GRASP"/>
    <property type="match status" value="1"/>
</dbReference>
<dbReference type="UniPathway" id="UPA00074">
    <property type="reaction ID" value="UER00125"/>
</dbReference>
<evidence type="ECO:0000256" key="1">
    <source>
        <dbReference type="ARBA" id="ARBA00001936"/>
    </source>
</evidence>
<comment type="cofactor">
    <cofactor evidence="2">
        <name>Mg(2+)</name>
        <dbReference type="ChEBI" id="CHEBI:18420"/>
    </cofactor>
</comment>
<dbReference type="SMART" id="SM01210">
    <property type="entry name" value="GARS_C"/>
    <property type="match status" value="1"/>
</dbReference>
<comment type="cofactor">
    <cofactor evidence="1">
        <name>Mn(2+)</name>
        <dbReference type="ChEBI" id="CHEBI:29035"/>
    </cofactor>
</comment>
<comment type="caution">
    <text evidence="17">The sequence shown here is derived from an EMBL/GenBank/DDBJ whole genome shotgun (WGS) entry which is preliminary data.</text>
</comment>
<dbReference type="InterPro" id="IPR037123">
    <property type="entry name" value="PRibGlycinamide_synth_C_sf"/>
</dbReference>
<evidence type="ECO:0000256" key="6">
    <source>
        <dbReference type="ARBA" id="ARBA00022723"/>
    </source>
</evidence>
<dbReference type="GO" id="GO:0046872">
    <property type="term" value="F:metal ion binding"/>
    <property type="evidence" value="ECO:0007669"/>
    <property type="project" value="UniProtKB-KW"/>
</dbReference>
<dbReference type="PANTHER" id="PTHR43472:SF1">
    <property type="entry name" value="PHOSPHORIBOSYLAMINE--GLYCINE LIGASE, CHLOROPLASTIC"/>
    <property type="match status" value="1"/>
</dbReference>
<reference evidence="17 18" key="1">
    <citation type="submission" date="2020-08" db="EMBL/GenBank/DDBJ databases">
        <title>Cohnella phylogeny.</title>
        <authorList>
            <person name="Dunlap C."/>
        </authorList>
    </citation>
    <scope>NUCLEOTIDE SEQUENCE [LARGE SCALE GENOMIC DNA]</scope>
    <source>
        <strain evidence="17 18">CBP 2801</strain>
    </source>
</reference>
<keyword evidence="5 14" id="KW-0436">Ligase</keyword>
<sequence>MRILVIGRGGREHAIVWALKRSEKVKQVYCAPGNAGIAQLAELVDLDEFKFDELVQFALDNAIDLVVVGPDDPLAAGIVDAFAAKRVPVYGPRKNAAEIEGSKIFMKNLLKKYDIPTAKYETFTDYESALAYLNSQPVPIVVKADGLAAGKGVTVCFTREEAEKALADTMVGKAFGAAGEKVVIEEFLEGQEMSILAFVDGETVRPMPAAQDHKPIFDGDKGPNTGGMGTYSPLPHIPQSIIDDAIENIVKPTARAMVAEGRPFRGVLFAGLMITKDGPKTIEFNARFGDPETQVVLPRLQTDLVDIFLASLNGRLNEIDISWSDEAAVCVILASEGYPGSYPKGIPIEGLEDAGDALVFHAGTAEKDGRIVTNGGRVLGVVGLGADIAAARDKAYAAADKIRFQGKQNRTDIAAKALAPQAPCRG</sequence>
<dbReference type="GO" id="GO:0005524">
    <property type="term" value="F:ATP binding"/>
    <property type="evidence" value="ECO:0007669"/>
    <property type="project" value="UniProtKB-UniRule"/>
</dbReference>
<comment type="pathway">
    <text evidence="3 14">Purine metabolism; IMP biosynthesis via de novo pathway; N(1)-(5-phospho-D-ribosyl)glycinamide from 5-phospho-alpha-D-ribose 1-diphosphate: step 2/2.</text>
</comment>
<evidence type="ECO:0000256" key="8">
    <source>
        <dbReference type="ARBA" id="ARBA00022755"/>
    </source>
</evidence>
<evidence type="ECO:0000256" key="15">
    <source>
        <dbReference type="PROSITE-ProRule" id="PRU00409"/>
    </source>
</evidence>
<dbReference type="SUPFAM" id="SSF51246">
    <property type="entry name" value="Rudiment single hybrid motif"/>
    <property type="match status" value="1"/>
</dbReference>
<dbReference type="EMBL" id="JACJVO010000010">
    <property type="protein sequence ID" value="MBB6731213.1"/>
    <property type="molecule type" value="Genomic_DNA"/>
</dbReference>